<keyword evidence="1" id="KW-1133">Transmembrane helix</keyword>
<evidence type="ECO:0000313" key="2">
    <source>
        <dbReference type="EMBL" id="CAD2188477.1"/>
    </source>
</evidence>
<evidence type="ECO:0000256" key="1">
    <source>
        <dbReference type="SAM" id="Phobius"/>
    </source>
</evidence>
<protein>
    <submittedName>
        <fullName evidence="2">Uncharacterized protein</fullName>
    </submittedName>
</protein>
<organism evidence="2 3">
    <name type="scientific">Meloidogyne enterolobii</name>
    <name type="common">Root-knot nematode worm</name>
    <name type="synonym">Meloidogyne mayaguensis</name>
    <dbReference type="NCBI Taxonomy" id="390850"/>
    <lineage>
        <taxon>Eukaryota</taxon>
        <taxon>Metazoa</taxon>
        <taxon>Ecdysozoa</taxon>
        <taxon>Nematoda</taxon>
        <taxon>Chromadorea</taxon>
        <taxon>Rhabditida</taxon>
        <taxon>Tylenchina</taxon>
        <taxon>Tylenchomorpha</taxon>
        <taxon>Tylenchoidea</taxon>
        <taxon>Meloidogynidae</taxon>
        <taxon>Meloidogyninae</taxon>
        <taxon>Meloidogyne</taxon>
    </lineage>
</organism>
<dbReference type="AlphaFoldDB" id="A0A6V7WNC6"/>
<evidence type="ECO:0000313" key="3">
    <source>
        <dbReference type="Proteomes" id="UP000580250"/>
    </source>
</evidence>
<proteinExistence type="predicted"/>
<dbReference type="Proteomes" id="UP000580250">
    <property type="component" value="Unassembled WGS sequence"/>
</dbReference>
<feature type="transmembrane region" description="Helical" evidence="1">
    <location>
        <begin position="34"/>
        <end position="54"/>
    </location>
</feature>
<keyword evidence="1" id="KW-0812">Transmembrane</keyword>
<gene>
    <name evidence="2" type="ORF">MENT_LOCUS41130</name>
</gene>
<keyword evidence="1" id="KW-0472">Membrane</keyword>
<comment type="caution">
    <text evidence="2">The sequence shown here is derived from an EMBL/GenBank/DDBJ whole genome shotgun (WGS) entry which is preliminary data.</text>
</comment>
<name>A0A6V7WNC6_MELEN</name>
<sequence>MKNKFLKSFQFNLNDKLKNCCKKYYYFPLHFLPFYFSSDTFDFLSFLLFLKLIVHPLGKL</sequence>
<accession>A0A6V7WNC6</accession>
<dbReference type="EMBL" id="CAJEWN010000694">
    <property type="protein sequence ID" value="CAD2188477.1"/>
    <property type="molecule type" value="Genomic_DNA"/>
</dbReference>
<reference evidence="2 3" key="1">
    <citation type="submission" date="2020-08" db="EMBL/GenBank/DDBJ databases">
        <authorList>
            <person name="Koutsovoulos G."/>
            <person name="Danchin GJ E."/>
        </authorList>
    </citation>
    <scope>NUCLEOTIDE SEQUENCE [LARGE SCALE GENOMIC DNA]</scope>
</reference>